<dbReference type="Proteomes" id="UP000070700">
    <property type="component" value="Unassembled WGS sequence"/>
</dbReference>
<gene>
    <name evidence="2" type="ORF">LY89DRAFT_733882</name>
</gene>
<dbReference type="RefSeq" id="XP_018071233.1">
    <property type="nucleotide sequence ID" value="XM_018219852.1"/>
</dbReference>
<accession>A0A194X9N9</accession>
<dbReference type="EMBL" id="KQ947415">
    <property type="protein sequence ID" value="KUJ16878.1"/>
    <property type="molecule type" value="Genomic_DNA"/>
</dbReference>
<reference evidence="2 3" key="1">
    <citation type="submission" date="2015-10" db="EMBL/GenBank/DDBJ databases">
        <title>Full genome of DAOMC 229536 Phialocephala scopiformis, a fungal endophyte of spruce producing the potent anti-insectan compound rugulosin.</title>
        <authorList>
            <consortium name="DOE Joint Genome Institute"/>
            <person name="Walker A.K."/>
            <person name="Frasz S.L."/>
            <person name="Seifert K.A."/>
            <person name="Miller J.D."/>
            <person name="Mondo S.J."/>
            <person name="Labutti K."/>
            <person name="Lipzen A."/>
            <person name="Dockter R."/>
            <person name="Kennedy M."/>
            <person name="Grigoriev I.V."/>
            <person name="Spatafora J.W."/>
        </authorList>
    </citation>
    <scope>NUCLEOTIDE SEQUENCE [LARGE SCALE GENOMIC DNA]</scope>
    <source>
        <strain evidence="2 3">CBS 120377</strain>
    </source>
</reference>
<dbReference type="PANTHER" id="PTHR35910">
    <property type="entry name" value="2EXR DOMAIN-CONTAINING PROTEIN"/>
    <property type="match status" value="1"/>
</dbReference>
<dbReference type="PANTHER" id="PTHR35910:SF6">
    <property type="entry name" value="2EXR DOMAIN-CONTAINING PROTEIN"/>
    <property type="match status" value="1"/>
</dbReference>
<dbReference type="InterPro" id="IPR045518">
    <property type="entry name" value="2EXR"/>
</dbReference>
<dbReference type="GeneID" id="28829578"/>
<dbReference type="AlphaFoldDB" id="A0A194X9N9"/>
<dbReference type="OrthoDB" id="3565000at2759"/>
<evidence type="ECO:0000313" key="2">
    <source>
        <dbReference type="EMBL" id="KUJ16878.1"/>
    </source>
</evidence>
<organism evidence="2 3">
    <name type="scientific">Mollisia scopiformis</name>
    <name type="common">Conifer needle endophyte fungus</name>
    <name type="synonym">Phialocephala scopiformis</name>
    <dbReference type="NCBI Taxonomy" id="149040"/>
    <lineage>
        <taxon>Eukaryota</taxon>
        <taxon>Fungi</taxon>
        <taxon>Dikarya</taxon>
        <taxon>Ascomycota</taxon>
        <taxon>Pezizomycotina</taxon>
        <taxon>Leotiomycetes</taxon>
        <taxon>Helotiales</taxon>
        <taxon>Mollisiaceae</taxon>
        <taxon>Mollisia</taxon>
    </lineage>
</organism>
<evidence type="ECO:0000313" key="3">
    <source>
        <dbReference type="Proteomes" id="UP000070700"/>
    </source>
</evidence>
<dbReference type="KEGG" id="psco:LY89DRAFT_733882"/>
<sequence length="316" mass="37351">MNFSRLSIRWLDPSEDVRPTNLNAPRDSPSPIRLPQLLKTLHHIKTDLKQPPNFPLFPQLPVELRDLIWKHAAFEPRVIYIRHARVRDNCTDVSLFHRGHQKYQDQPIVPILLQVNRQSREEGLRHYTKCFEKVVDPRDWAFFVSVEDHPKHAKLVYINFKVDKFLFVYGIDVQANTYQYNLGAPDGLPLENFNFQPDLMQHCRHLVLTAEHGVIQDFERVKKLMALKSLDEVTIQVYESDKYRNAKQGTVDYDLLRAKMMVILRDIIEAERQGLRVSFSWVSRQEILCNQHLLGLDPHYYVDPQWSLGNRYEEQE</sequence>
<name>A0A194X9N9_MOLSC</name>
<dbReference type="Pfam" id="PF20150">
    <property type="entry name" value="2EXR"/>
    <property type="match status" value="1"/>
</dbReference>
<feature type="domain" description="2EXR" evidence="1">
    <location>
        <begin position="54"/>
        <end position="163"/>
    </location>
</feature>
<keyword evidence="3" id="KW-1185">Reference proteome</keyword>
<dbReference type="InParanoid" id="A0A194X9N9"/>
<proteinExistence type="predicted"/>
<evidence type="ECO:0000259" key="1">
    <source>
        <dbReference type="Pfam" id="PF20150"/>
    </source>
</evidence>
<protein>
    <recommendedName>
        <fullName evidence="1">2EXR domain-containing protein</fullName>
    </recommendedName>
</protein>